<accession>A0A0L0JVI4</accession>
<gene>
    <name evidence="1" type="ORF">IQ63_31390</name>
</gene>
<evidence type="ECO:0000313" key="1">
    <source>
        <dbReference type="EMBL" id="KND29460.1"/>
    </source>
</evidence>
<proteinExistence type="predicted"/>
<dbReference type="EMBL" id="JPPY01000174">
    <property type="protein sequence ID" value="KND29460.1"/>
    <property type="molecule type" value="Genomic_DNA"/>
</dbReference>
<dbReference type="PATRIC" id="fig|42234.21.peg.6466"/>
<protein>
    <submittedName>
        <fullName evidence="1">Uncharacterized protein</fullName>
    </submittedName>
</protein>
<evidence type="ECO:0000313" key="2">
    <source>
        <dbReference type="Proteomes" id="UP000037151"/>
    </source>
</evidence>
<name>A0A0L0JVI4_9ACTN</name>
<reference evidence="2" key="1">
    <citation type="submission" date="2014-07" db="EMBL/GenBank/DDBJ databases">
        <title>Genome sequencing of plant-pathogenic Streptomyces species.</title>
        <authorList>
            <person name="Harrison J."/>
            <person name="Sapp M."/>
            <person name="Thwaites R."/>
            <person name="Studholme D.J."/>
        </authorList>
    </citation>
    <scope>NUCLEOTIDE SEQUENCE [LARGE SCALE GENOMIC DNA]</scope>
    <source>
        <strain evidence="2">NCPPB 4445</strain>
    </source>
</reference>
<sequence>MVTAEHIGRAVTDGVRTGVLMAVEKEEDESRLPAYRTSVLVAYVRPEGGGIDWDAPPCGLEPV</sequence>
<comment type="caution">
    <text evidence="1">The sequence shown here is derived from an EMBL/GenBank/DDBJ whole genome shotgun (WGS) entry which is preliminary data.</text>
</comment>
<dbReference type="RefSeq" id="WP_050373596.1">
    <property type="nucleotide sequence ID" value="NZ_KQ257829.1"/>
</dbReference>
<dbReference type="AlphaFoldDB" id="A0A0L0JVI4"/>
<dbReference type="Proteomes" id="UP000037151">
    <property type="component" value="Unassembled WGS sequence"/>
</dbReference>
<dbReference type="OrthoDB" id="4255650at2"/>
<organism evidence="1 2">
    <name type="scientific">Streptomyces acidiscabies</name>
    <dbReference type="NCBI Taxonomy" id="42234"/>
    <lineage>
        <taxon>Bacteria</taxon>
        <taxon>Bacillati</taxon>
        <taxon>Actinomycetota</taxon>
        <taxon>Actinomycetes</taxon>
        <taxon>Kitasatosporales</taxon>
        <taxon>Streptomycetaceae</taxon>
        <taxon>Streptomyces</taxon>
    </lineage>
</organism>